<evidence type="ECO:0000259" key="12">
    <source>
        <dbReference type="Pfam" id="PF20256"/>
    </source>
</evidence>
<keyword evidence="7" id="KW-0560">Oxidoreductase</keyword>
<dbReference type="InterPro" id="IPR016208">
    <property type="entry name" value="Ald_Oxase/xanthine_DH-like"/>
</dbReference>
<evidence type="ECO:0000256" key="9">
    <source>
        <dbReference type="ARBA" id="ARBA00023014"/>
    </source>
</evidence>
<dbReference type="InterPro" id="IPR008274">
    <property type="entry name" value="AldOxase/xan_DH_MoCoBD1"/>
</dbReference>
<reference evidence="13" key="1">
    <citation type="submission" date="2018-05" db="EMBL/GenBank/DDBJ databases">
        <authorList>
            <person name="Lanie J.A."/>
            <person name="Ng W.-L."/>
            <person name="Kazmierczak K.M."/>
            <person name="Andrzejewski T.M."/>
            <person name="Davidsen T.M."/>
            <person name="Wayne K.J."/>
            <person name="Tettelin H."/>
            <person name="Glass J.I."/>
            <person name="Rusch D."/>
            <person name="Podicherti R."/>
            <person name="Tsui H.-C.T."/>
            <person name="Winkler M.E."/>
        </authorList>
    </citation>
    <scope>NUCLEOTIDE SEQUENCE</scope>
</reference>
<dbReference type="Pfam" id="PF02738">
    <property type="entry name" value="MoCoBD_1"/>
    <property type="match status" value="1"/>
</dbReference>
<dbReference type="EMBL" id="UINC01036097">
    <property type="protein sequence ID" value="SVB29544.1"/>
    <property type="molecule type" value="Genomic_DNA"/>
</dbReference>
<evidence type="ECO:0000256" key="4">
    <source>
        <dbReference type="ARBA" id="ARBA00022505"/>
    </source>
</evidence>
<feature type="non-terminal residue" evidence="13">
    <location>
        <position position="1"/>
    </location>
</feature>
<evidence type="ECO:0000259" key="11">
    <source>
        <dbReference type="Pfam" id="PF02738"/>
    </source>
</evidence>
<evidence type="ECO:0000256" key="1">
    <source>
        <dbReference type="ARBA" id="ARBA00001924"/>
    </source>
</evidence>
<dbReference type="InterPro" id="IPR037165">
    <property type="entry name" value="AldOxase/xan_DH_Mopterin-bd_sf"/>
</dbReference>
<dbReference type="InterPro" id="IPR014309">
    <property type="entry name" value="Xanthine_DH_Mopterin-bd_su"/>
</dbReference>
<protein>
    <submittedName>
        <fullName evidence="13">Uncharacterized protein</fullName>
    </submittedName>
</protein>
<dbReference type="GO" id="GO:0030151">
    <property type="term" value="F:molybdenum ion binding"/>
    <property type="evidence" value="ECO:0007669"/>
    <property type="project" value="InterPro"/>
</dbReference>
<dbReference type="NCBIfam" id="TIGR02965">
    <property type="entry name" value="xanthine_xdhB"/>
    <property type="match status" value="1"/>
</dbReference>
<comment type="cofactor">
    <cofactor evidence="10">
        <name>[2Fe-2S] cluster</name>
        <dbReference type="ChEBI" id="CHEBI:190135"/>
    </cofactor>
</comment>
<evidence type="ECO:0000313" key="13">
    <source>
        <dbReference type="EMBL" id="SVB29544.1"/>
    </source>
</evidence>
<feature type="domain" description="Aldehyde oxidase/xanthine dehydrogenase second molybdopterin binding" evidence="12">
    <location>
        <begin position="276"/>
        <end position="560"/>
    </location>
</feature>
<evidence type="ECO:0000256" key="3">
    <source>
        <dbReference type="ARBA" id="ARBA00006849"/>
    </source>
</evidence>
<dbReference type="PANTHER" id="PTHR11908:SF132">
    <property type="entry name" value="ALDEHYDE OXIDASE 1-RELATED"/>
    <property type="match status" value="1"/>
</dbReference>
<dbReference type="AlphaFoldDB" id="A0A382CUQ3"/>
<evidence type="ECO:0000256" key="6">
    <source>
        <dbReference type="ARBA" id="ARBA00022723"/>
    </source>
</evidence>
<dbReference type="GO" id="GO:0016491">
    <property type="term" value="F:oxidoreductase activity"/>
    <property type="evidence" value="ECO:0007669"/>
    <property type="project" value="UniProtKB-KW"/>
</dbReference>
<keyword evidence="6" id="KW-0479">Metal-binding</keyword>
<evidence type="ECO:0000256" key="5">
    <source>
        <dbReference type="ARBA" id="ARBA00022714"/>
    </source>
</evidence>
<feature type="domain" description="Aldehyde oxidase/xanthine dehydrogenase first molybdopterin binding" evidence="11">
    <location>
        <begin position="17"/>
        <end position="249"/>
    </location>
</feature>
<comment type="similarity">
    <text evidence="3">Belongs to the xanthine dehydrogenase family.</text>
</comment>
<dbReference type="Gene3D" id="3.30.365.10">
    <property type="entry name" value="Aldehyde oxidase/xanthine dehydrogenase, molybdopterin binding domain"/>
    <property type="match status" value="4"/>
</dbReference>
<proteinExistence type="inferred from homology"/>
<dbReference type="GO" id="GO:0051537">
    <property type="term" value="F:2 iron, 2 sulfur cluster binding"/>
    <property type="evidence" value="ECO:0007669"/>
    <property type="project" value="UniProtKB-KW"/>
</dbReference>
<evidence type="ECO:0000256" key="2">
    <source>
        <dbReference type="ARBA" id="ARBA00001974"/>
    </source>
</evidence>
<evidence type="ECO:0000256" key="8">
    <source>
        <dbReference type="ARBA" id="ARBA00023004"/>
    </source>
</evidence>
<keyword evidence="4" id="KW-0500">Molybdenum</keyword>
<dbReference type="SUPFAM" id="SSF56003">
    <property type="entry name" value="Molybdenum cofactor-binding domain"/>
    <property type="match status" value="1"/>
</dbReference>
<keyword evidence="5" id="KW-0001">2Fe-2S</keyword>
<sequence length="623" mass="69214">EIKDAIKKKSFVLKTKVIQKGNVTKSIKDSKNTIEGELFSGGQDHFYLEGQIALTIPKEDNNYLIYSSTQHPSETQQIVAKVLKQKFNSINVRVRRIGGGFGGKETQSFIFAAISALLAKKTANPIKLRVDRDDDMIITGKRHDFYYKYKVGFSDKGKINGLDLILASRCGISPDLSDAINDRAIYHIDNSYFIPNINLVSYRCKTNTVSNTAFRGFGGPQGMFCIENIIENISKYLNVDASIIRKNNFYKKNRNNITHYDMKVEDNIINDIFNDLLKKSNYQKRKRKVIEFNKKNTIFKKGISITPVKFGISFTTTHLNQGGALVHIYTDGSVHLNHGGIEMGQGLMTKISQIAANELGLSTDEIKITSTDTEKVPNTSASAASASTDINGAAVVNAINTIKNNLASFINKNFKYKGKSIKYKNNKVLFGNKSIDFKKLISLAHLNRISLSSSGFYKTPKVFVNKETLKGRPFLYFSYGAAVSEVIIDTLTGENKLLQVDILHDVGKSINPSIDLGQIEGGFVQGLGWLTTEEVSWNLNGNLSTHSPSTYKIPVSKDIPEKFNVNIYEKGLNIEKTVNRSKAVGEPPLMLALSTFMALKNAVNNNNLKAPATPENILMALQE</sequence>
<dbReference type="FunFam" id="3.30.365.10:FF:000002">
    <property type="entry name" value="Xanthine dehydrogenase oxidase"/>
    <property type="match status" value="1"/>
</dbReference>
<evidence type="ECO:0000256" key="10">
    <source>
        <dbReference type="ARBA" id="ARBA00034078"/>
    </source>
</evidence>
<evidence type="ECO:0000256" key="7">
    <source>
        <dbReference type="ARBA" id="ARBA00023002"/>
    </source>
</evidence>
<name>A0A382CUQ3_9ZZZZ</name>
<keyword evidence="9" id="KW-0411">Iron-sulfur</keyword>
<accession>A0A382CUQ3</accession>
<gene>
    <name evidence="13" type="ORF">METZ01_LOCUS182398</name>
</gene>
<dbReference type="PANTHER" id="PTHR11908">
    <property type="entry name" value="XANTHINE DEHYDROGENASE"/>
    <property type="match status" value="1"/>
</dbReference>
<dbReference type="InterPro" id="IPR046867">
    <property type="entry name" value="AldOxase/xan_DH_MoCoBD2"/>
</dbReference>
<dbReference type="Pfam" id="PF20256">
    <property type="entry name" value="MoCoBD_2"/>
    <property type="match status" value="1"/>
</dbReference>
<comment type="cofactor">
    <cofactor evidence="1">
        <name>Mo-molybdopterin</name>
        <dbReference type="ChEBI" id="CHEBI:71302"/>
    </cofactor>
</comment>
<comment type="cofactor">
    <cofactor evidence="2">
        <name>FAD</name>
        <dbReference type="ChEBI" id="CHEBI:57692"/>
    </cofactor>
</comment>
<keyword evidence="8" id="KW-0408">Iron</keyword>
<dbReference type="FunFam" id="3.30.365.10:FF:000001">
    <property type="entry name" value="Xanthine dehydrogenase oxidase"/>
    <property type="match status" value="1"/>
</dbReference>
<organism evidence="13">
    <name type="scientific">marine metagenome</name>
    <dbReference type="NCBI Taxonomy" id="408172"/>
    <lineage>
        <taxon>unclassified sequences</taxon>
        <taxon>metagenomes</taxon>
        <taxon>ecological metagenomes</taxon>
    </lineage>
</organism>
<dbReference type="GO" id="GO:0005506">
    <property type="term" value="F:iron ion binding"/>
    <property type="evidence" value="ECO:0007669"/>
    <property type="project" value="InterPro"/>
</dbReference>